<dbReference type="PANTHER" id="PTHR46344:SF27">
    <property type="entry name" value="KELCH REPEAT SUPERFAMILY PROTEIN"/>
    <property type="match status" value="1"/>
</dbReference>
<sequence>MKKRRFSICDTPYPKLSSFIFFLLIYGFSQNLYAQTWQEKNEDENYTARHQFGFTQVGDKFIMFGGRESPTVLDVYDYNTNTWSNGGAAPVEFNHFQAVTYEGLIWVMGAFKTNEPTPEQSTDYIYMYNPSSEEWIQGIEIPNDRKRGAAGVAMYNNKFYIVGGNVNGHNGGYVAYFDEFDPATGTYTQLTDAPNPRDHFQVVVYNDKLYALSGRLSGGPDGLFKPQVPEVDVYDFTSSTWTTLPAASNITHPRAGAAVVLFQDEIFVIGGETTFGSTTGNNGQRDIVEAFDPVTETWTTKASLNYRRHGIQAIVSGDGIHIAGGSEGGNSMKKMEYYNIDNPTGSPNINSIFTPDETTKLFLYGENQGTANIQITMSNTTGTTGTYIDNVTISGANYTLDANYDNRLVGANQNMIIEVTLNDTTQETSSGVVVVTYNNNYTHTIYLEGTLDPSLTIEDNESFTDLMVFPNPTNSHFSLNKAATELTLFDISGKLIKKFEGEFQANHRFDISNISQSIYFLKVRNKNHKTQTLKIIKF</sequence>
<organism evidence="5 6">
    <name type="scientific">Oceanihabitans sediminis</name>
    <dbReference type="NCBI Taxonomy" id="1812012"/>
    <lineage>
        <taxon>Bacteria</taxon>
        <taxon>Pseudomonadati</taxon>
        <taxon>Bacteroidota</taxon>
        <taxon>Flavobacteriia</taxon>
        <taxon>Flavobacteriales</taxon>
        <taxon>Flavobacteriaceae</taxon>
        <taxon>Oceanihabitans</taxon>
    </lineage>
</organism>
<feature type="domain" description="Secretion system C-terminal sorting" evidence="4">
    <location>
        <begin position="468"/>
        <end position="535"/>
    </location>
</feature>
<keyword evidence="2" id="KW-0732">Signal</keyword>
<evidence type="ECO:0000313" key="5">
    <source>
        <dbReference type="EMBL" id="RCU58660.1"/>
    </source>
</evidence>
<evidence type="ECO:0000256" key="2">
    <source>
        <dbReference type="ARBA" id="ARBA00022729"/>
    </source>
</evidence>
<dbReference type="OrthoDB" id="9761875at2"/>
<evidence type="ECO:0000256" key="3">
    <source>
        <dbReference type="ARBA" id="ARBA00022737"/>
    </source>
</evidence>
<reference evidence="5 6" key="1">
    <citation type="submission" date="2018-07" db="EMBL/GenBank/DDBJ databases">
        <title>Oceanihabitans testaceum sp. nov., isolated from marine sediment.</title>
        <authorList>
            <person name="Li C.-M."/>
        </authorList>
    </citation>
    <scope>NUCLEOTIDE SEQUENCE [LARGE SCALE GENOMIC DNA]</scope>
    <source>
        <strain evidence="5 6">S9-10</strain>
    </source>
</reference>
<dbReference type="Proteomes" id="UP000252249">
    <property type="component" value="Unassembled WGS sequence"/>
</dbReference>
<dbReference type="InterPro" id="IPR006652">
    <property type="entry name" value="Kelch_1"/>
</dbReference>
<dbReference type="Pfam" id="PF18962">
    <property type="entry name" value="Por_Secre_tail"/>
    <property type="match status" value="1"/>
</dbReference>
<dbReference type="SMART" id="SM00612">
    <property type="entry name" value="Kelch"/>
    <property type="match status" value="5"/>
</dbReference>
<dbReference type="SUPFAM" id="SSF117281">
    <property type="entry name" value="Kelch motif"/>
    <property type="match status" value="1"/>
</dbReference>
<evidence type="ECO:0000256" key="1">
    <source>
        <dbReference type="ARBA" id="ARBA00022441"/>
    </source>
</evidence>
<protein>
    <submittedName>
        <fullName evidence="5">T9SS C-terminal target domain-containing protein</fullName>
    </submittedName>
</protein>
<accession>A0A368P8M8</accession>
<dbReference type="Pfam" id="PF24681">
    <property type="entry name" value="Kelch_KLHDC2_KLHL20_DRC7"/>
    <property type="match status" value="1"/>
</dbReference>
<evidence type="ECO:0000313" key="6">
    <source>
        <dbReference type="Proteomes" id="UP000252249"/>
    </source>
</evidence>
<dbReference type="AlphaFoldDB" id="A0A368P8M8"/>
<keyword evidence="6" id="KW-1185">Reference proteome</keyword>
<dbReference type="InterPro" id="IPR015915">
    <property type="entry name" value="Kelch-typ_b-propeller"/>
</dbReference>
<dbReference type="InterPro" id="IPR026444">
    <property type="entry name" value="Secre_tail"/>
</dbReference>
<dbReference type="Gene3D" id="2.120.10.80">
    <property type="entry name" value="Kelch-type beta propeller"/>
    <property type="match status" value="2"/>
</dbReference>
<evidence type="ECO:0000259" key="4">
    <source>
        <dbReference type="Pfam" id="PF18962"/>
    </source>
</evidence>
<keyword evidence="3" id="KW-0677">Repeat</keyword>
<dbReference type="PANTHER" id="PTHR46344">
    <property type="entry name" value="OS02G0202900 PROTEIN"/>
    <property type="match status" value="1"/>
</dbReference>
<comment type="caution">
    <text evidence="5">The sequence shown here is derived from an EMBL/GenBank/DDBJ whole genome shotgun (WGS) entry which is preliminary data.</text>
</comment>
<name>A0A368P8M8_9FLAO</name>
<keyword evidence="1" id="KW-0880">Kelch repeat</keyword>
<proteinExistence type="predicted"/>
<gene>
    <name evidence="5" type="ORF">DU428_04600</name>
</gene>
<dbReference type="NCBIfam" id="TIGR04183">
    <property type="entry name" value="Por_Secre_tail"/>
    <property type="match status" value="1"/>
</dbReference>
<dbReference type="RefSeq" id="WP_113966205.1">
    <property type="nucleotide sequence ID" value="NZ_JAWVXR010000003.1"/>
</dbReference>
<dbReference type="EMBL" id="QPIG01000001">
    <property type="protein sequence ID" value="RCU58660.1"/>
    <property type="molecule type" value="Genomic_DNA"/>
</dbReference>